<dbReference type="Pfam" id="PF02518">
    <property type="entry name" value="HATPase_c"/>
    <property type="match status" value="1"/>
</dbReference>
<comment type="catalytic activity">
    <reaction evidence="1">
        <text>ATP + protein L-histidine = ADP + protein N-phospho-L-histidine.</text>
        <dbReference type="EC" id="2.7.13.3"/>
    </reaction>
</comment>
<organism evidence="10 11">
    <name type="scientific">Maribacter algarum</name>
    <name type="common">ex Zhang et al. 2020</name>
    <dbReference type="NCBI Taxonomy" id="2578118"/>
    <lineage>
        <taxon>Bacteria</taxon>
        <taxon>Pseudomonadati</taxon>
        <taxon>Bacteroidota</taxon>
        <taxon>Flavobacteriia</taxon>
        <taxon>Flavobacteriales</taxon>
        <taxon>Flavobacteriaceae</taxon>
        <taxon>Maribacter</taxon>
    </lineage>
</organism>
<keyword evidence="8" id="KW-1133">Transmembrane helix</keyword>
<proteinExistence type="predicted"/>
<dbReference type="InterPro" id="IPR003594">
    <property type="entry name" value="HATPase_dom"/>
</dbReference>
<evidence type="ECO:0000256" key="1">
    <source>
        <dbReference type="ARBA" id="ARBA00000085"/>
    </source>
</evidence>
<dbReference type="Pfam" id="PF07568">
    <property type="entry name" value="HisKA_2"/>
    <property type="match status" value="1"/>
</dbReference>
<evidence type="ECO:0000259" key="9">
    <source>
        <dbReference type="SMART" id="SM00387"/>
    </source>
</evidence>
<dbReference type="EMBL" id="VATY01000005">
    <property type="protein sequence ID" value="TMM53338.1"/>
    <property type="molecule type" value="Genomic_DNA"/>
</dbReference>
<gene>
    <name evidence="10" type="ORF">FEE95_19950</name>
</gene>
<keyword evidence="3" id="KW-0597">Phosphoprotein</keyword>
<dbReference type="SMART" id="SM00387">
    <property type="entry name" value="HATPase_c"/>
    <property type="match status" value="1"/>
</dbReference>
<keyword evidence="11" id="KW-1185">Reference proteome</keyword>
<evidence type="ECO:0000256" key="6">
    <source>
        <dbReference type="ARBA" id="ARBA00022777"/>
    </source>
</evidence>
<evidence type="ECO:0000313" key="10">
    <source>
        <dbReference type="EMBL" id="TMM53338.1"/>
    </source>
</evidence>
<evidence type="ECO:0000256" key="5">
    <source>
        <dbReference type="ARBA" id="ARBA00022741"/>
    </source>
</evidence>
<dbReference type="OrthoDB" id="9767435at2"/>
<reference evidence="10 11" key="1">
    <citation type="submission" date="2019-05" db="EMBL/GenBank/DDBJ databases">
        <authorList>
            <person name="Zhang J.-Y."/>
            <person name="Feg X."/>
            <person name="Du Z.-J."/>
        </authorList>
    </citation>
    <scope>NUCLEOTIDE SEQUENCE [LARGE SCALE GENOMIC DNA]</scope>
    <source>
        <strain evidence="10 11">RZ26</strain>
    </source>
</reference>
<keyword evidence="6 10" id="KW-0418">Kinase</keyword>
<dbReference type="Proteomes" id="UP000310314">
    <property type="component" value="Unassembled WGS sequence"/>
</dbReference>
<keyword evidence="7" id="KW-0067">ATP-binding</keyword>
<name>A0A5S3PGS2_9FLAO</name>
<dbReference type="InterPro" id="IPR036890">
    <property type="entry name" value="HATPase_C_sf"/>
</dbReference>
<sequence>MQHSTKKNSRLSDKTKLLLKFNYTSSILSLVFGVLCYYFLDIKSIVPHAFFTYTILNVLNIFMFKRHGSLLVMAVATSLLSLISTIIIVLYSGGINSPFLFVLALIVLAGYVVTSLFGKIYLYSILGIVCSIYTLGKLDVFNFTNEIPGASKDHFALLSALFSVYLLGAIFGKNLLKTHHRLYKSKTEIEKQIIEKETLLKEIHHRVKNNLQTVSSLLSMQGRNTTNEQIKKIIKSSQNRVISMAIIHEMLYMNDNLSKIAFKPYVEELSAFLIKSVDGSSQSIDLNIDIPDVKLGIDTAIPLGLLINETITNSLKYGFHGRNDGCIGIGLQKQENSDEDYILTISDNGVGFSDETSSNSTRSLGLKLIHNLARQLQGSAIKDESKVGTTYYIKFKDVPQTLSPVA</sequence>
<dbReference type="Gene3D" id="3.30.565.10">
    <property type="entry name" value="Histidine kinase-like ATPase, C-terminal domain"/>
    <property type="match status" value="1"/>
</dbReference>
<keyword evidence="8" id="KW-0472">Membrane</keyword>
<protein>
    <recommendedName>
        <fullName evidence="2">histidine kinase</fullName>
        <ecNumber evidence="2">2.7.13.3</ecNumber>
    </recommendedName>
</protein>
<feature type="transmembrane region" description="Helical" evidence="8">
    <location>
        <begin position="120"/>
        <end position="136"/>
    </location>
</feature>
<evidence type="ECO:0000256" key="3">
    <source>
        <dbReference type="ARBA" id="ARBA00022553"/>
    </source>
</evidence>
<dbReference type="PANTHER" id="PTHR41523">
    <property type="entry name" value="TWO-COMPONENT SYSTEM SENSOR PROTEIN"/>
    <property type="match status" value="1"/>
</dbReference>
<keyword evidence="8" id="KW-0812">Transmembrane</keyword>
<dbReference type="RefSeq" id="WP_138659798.1">
    <property type="nucleotide sequence ID" value="NZ_VATY01000005.1"/>
</dbReference>
<evidence type="ECO:0000256" key="2">
    <source>
        <dbReference type="ARBA" id="ARBA00012438"/>
    </source>
</evidence>
<dbReference type="GO" id="GO:0005524">
    <property type="term" value="F:ATP binding"/>
    <property type="evidence" value="ECO:0007669"/>
    <property type="project" value="UniProtKB-KW"/>
</dbReference>
<evidence type="ECO:0000256" key="8">
    <source>
        <dbReference type="SAM" id="Phobius"/>
    </source>
</evidence>
<dbReference type="InterPro" id="IPR011495">
    <property type="entry name" value="Sig_transdc_His_kin_sub2_dim/P"/>
</dbReference>
<feature type="transmembrane region" description="Helical" evidence="8">
    <location>
        <begin position="46"/>
        <end position="63"/>
    </location>
</feature>
<dbReference type="EC" id="2.7.13.3" evidence="2"/>
<feature type="domain" description="Histidine kinase/HSP90-like ATPase" evidence="9">
    <location>
        <begin position="298"/>
        <end position="399"/>
    </location>
</feature>
<feature type="transmembrane region" description="Helical" evidence="8">
    <location>
        <begin position="156"/>
        <end position="176"/>
    </location>
</feature>
<dbReference type="AlphaFoldDB" id="A0A5S3PGS2"/>
<dbReference type="GO" id="GO:0004673">
    <property type="term" value="F:protein histidine kinase activity"/>
    <property type="evidence" value="ECO:0007669"/>
    <property type="project" value="UniProtKB-EC"/>
</dbReference>
<evidence type="ECO:0000256" key="7">
    <source>
        <dbReference type="ARBA" id="ARBA00022840"/>
    </source>
</evidence>
<keyword evidence="5" id="KW-0547">Nucleotide-binding</keyword>
<comment type="caution">
    <text evidence="10">The sequence shown here is derived from an EMBL/GenBank/DDBJ whole genome shotgun (WGS) entry which is preliminary data.</text>
</comment>
<feature type="transmembrane region" description="Helical" evidence="8">
    <location>
        <begin position="21"/>
        <end position="40"/>
    </location>
</feature>
<feature type="transmembrane region" description="Helical" evidence="8">
    <location>
        <begin position="70"/>
        <end position="91"/>
    </location>
</feature>
<accession>A0A5S3PGS2</accession>
<evidence type="ECO:0000256" key="4">
    <source>
        <dbReference type="ARBA" id="ARBA00022679"/>
    </source>
</evidence>
<feature type="transmembrane region" description="Helical" evidence="8">
    <location>
        <begin position="97"/>
        <end position="113"/>
    </location>
</feature>
<dbReference type="PANTHER" id="PTHR41523:SF8">
    <property type="entry name" value="ETHYLENE RESPONSE SENSOR PROTEIN"/>
    <property type="match status" value="1"/>
</dbReference>
<dbReference type="Gene3D" id="3.30.450.20">
    <property type="entry name" value="PAS domain"/>
    <property type="match status" value="1"/>
</dbReference>
<dbReference type="SUPFAM" id="SSF55874">
    <property type="entry name" value="ATPase domain of HSP90 chaperone/DNA topoisomerase II/histidine kinase"/>
    <property type="match status" value="1"/>
</dbReference>
<evidence type="ECO:0000313" key="11">
    <source>
        <dbReference type="Proteomes" id="UP000310314"/>
    </source>
</evidence>
<keyword evidence="4" id="KW-0808">Transferase</keyword>